<accession>A0A1B7LAF4</accession>
<protein>
    <submittedName>
        <fullName evidence="1">Uncharacterized protein</fullName>
    </submittedName>
</protein>
<dbReference type="Proteomes" id="UP000078532">
    <property type="component" value="Unassembled WGS sequence"/>
</dbReference>
<organism evidence="1 2">
    <name type="scientific">Desulfotomaculum copahuensis</name>
    <dbReference type="NCBI Taxonomy" id="1838280"/>
    <lineage>
        <taxon>Bacteria</taxon>
        <taxon>Bacillati</taxon>
        <taxon>Bacillota</taxon>
        <taxon>Clostridia</taxon>
        <taxon>Eubacteriales</taxon>
        <taxon>Desulfotomaculaceae</taxon>
        <taxon>Desulfotomaculum</taxon>
    </lineage>
</organism>
<proteinExistence type="predicted"/>
<reference evidence="1 2" key="1">
    <citation type="submission" date="2016-04" db="EMBL/GenBank/DDBJ databases">
        <authorList>
            <person name="Evans L.H."/>
            <person name="Alamgir A."/>
            <person name="Owens N."/>
            <person name="Weber N.D."/>
            <person name="Virtaneva K."/>
            <person name="Barbian K."/>
            <person name="Babar A."/>
            <person name="Rosenke K."/>
        </authorList>
    </citation>
    <scope>NUCLEOTIDE SEQUENCE [LARGE SCALE GENOMIC DNA]</scope>
    <source>
        <strain evidence="1 2">LMa1</strain>
    </source>
</reference>
<dbReference type="STRING" id="1838280.A6M21_16230"/>
<evidence type="ECO:0000313" key="2">
    <source>
        <dbReference type="Proteomes" id="UP000078532"/>
    </source>
</evidence>
<evidence type="ECO:0000313" key="1">
    <source>
        <dbReference type="EMBL" id="OAT79308.1"/>
    </source>
</evidence>
<dbReference type="RefSeq" id="WP_066671866.1">
    <property type="nucleotide sequence ID" value="NZ_LYVF01000201.1"/>
</dbReference>
<comment type="caution">
    <text evidence="1">The sequence shown here is derived from an EMBL/GenBank/DDBJ whole genome shotgun (WGS) entry which is preliminary data.</text>
</comment>
<name>A0A1B7LAF4_9FIRM</name>
<keyword evidence="2" id="KW-1185">Reference proteome</keyword>
<gene>
    <name evidence="1" type="ORF">A6M21_16230</name>
</gene>
<dbReference type="EMBL" id="LYVF01000201">
    <property type="protein sequence ID" value="OAT79308.1"/>
    <property type="molecule type" value="Genomic_DNA"/>
</dbReference>
<dbReference type="AlphaFoldDB" id="A0A1B7LAF4"/>
<sequence length="84" mass="9235">MFENLKLTVESLALLEEKYGSAEAALVQLENGSFIALRDVLWSALVHEDPSLTPGDVGRMINLKDALKAVQALNEAVREAFLLH</sequence>
<dbReference type="OrthoDB" id="1801573at2"/>